<dbReference type="GO" id="GO:0009055">
    <property type="term" value="F:electron transfer activity"/>
    <property type="evidence" value="ECO:0007669"/>
    <property type="project" value="InterPro"/>
</dbReference>
<name>A0A9X1FZ01_9RHOB</name>
<feature type="chain" id="PRO_5040983919" description="Cytochrome c domain-containing protein" evidence="4">
    <location>
        <begin position="22"/>
        <end position="601"/>
    </location>
</feature>
<keyword evidence="4" id="KW-0732">Signal</keyword>
<keyword evidence="2 3" id="KW-0408">Iron</keyword>
<dbReference type="PROSITE" id="PS51257">
    <property type="entry name" value="PROKAR_LIPOPROTEIN"/>
    <property type="match status" value="1"/>
</dbReference>
<dbReference type="AlphaFoldDB" id="A0A9X1FZ01"/>
<dbReference type="InterPro" id="IPR047758">
    <property type="entry name" value="CytoC_perox"/>
</dbReference>
<dbReference type="InterPro" id="IPR009056">
    <property type="entry name" value="Cyt_c-like_dom"/>
</dbReference>
<dbReference type="NCBIfam" id="NF040606">
    <property type="entry name" value="CytoC_perox"/>
    <property type="match status" value="1"/>
</dbReference>
<dbReference type="PANTHER" id="PTHR30600">
    <property type="entry name" value="CYTOCHROME C PEROXIDASE-RELATED"/>
    <property type="match status" value="1"/>
</dbReference>
<comment type="caution">
    <text evidence="6">The sequence shown here is derived from an EMBL/GenBank/DDBJ whole genome shotgun (WGS) entry which is preliminary data.</text>
</comment>
<evidence type="ECO:0000313" key="7">
    <source>
        <dbReference type="Proteomes" id="UP001138661"/>
    </source>
</evidence>
<evidence type="ECO:0000256" key="3">
    <source>
        <dbReference type="PROSITE-ProRule" id="PRU00433"/>
    </source>
</evidence>
<dbReference type="PANTHER" id="PTHR30600:SF9">
    <property type="entry name" value="BLR7738 PROTEIN"/>
    <property type="match status" value="1"/>
</dbReference>
<dbReference type="InterPro" id="IPR051395">
    <property type="entry name" value="Cytochrome_c_Peroxidase/MauG"/>
</dbReference>
<protein>
    <recommendedName>
        <fullName evidence="5">Cytochrome c domain-containing protein</fullName>
    </recommendedName>
</protein>
<dbReference type="EMBL" id="JAHXDN010000006">
    <property type="protein sequence ID" value="MBW4709967.1"/>
    <property type="molecule type" value="Genomic_DNA"/>
</dbReference>
<organism evidence="6 7">
    <name type="scientific">Roseobacter insulae</name>
    <dbReference type="NCBI Taxonomy" id="2859783"/>
    <lineage>
        <taxon>Bacteria</taxon>
        <taxon>Pseudomonadati</taxon>
        <taxon>Pseudomonadota</taxon>
        <taxon>Alphaproteobacteria</taxon>
        <taxon>Rhodobacterales</taxon>
        <taxon>Roseobacteraceae</taxon>
        <taxon>Roseobacter</taxon>
    </lineage>
</organism>
<gene>
    <name evidence="6" type="ORF">KX928_19460</name>
</gene>
<feature type="domain" description="Cytochrome c" evidence="5">
    <location>
        <begin position="359"/>
        <end position="601"/>
    </location>
</feature>
<accession>A0A9X1FZ01</accession>
<dbReference type="Pfam" id="PF21419">
    <property type="entry name" value="RoxA-like_Cyt-c"/>
    <property type="match status" value="1"/>
</dbReference>
<dbReference type="RefSeq" id="WP_219506057.1">
    <property type="nucleotide sequence ID" value="NZ_JAHXDN010000006.1"/>
</dbReference>
<keyword evidence="3" id="KW-0349">Heme</keyword>
<dbReference type="GO" id="GO:0020037">
    <property type="term" value="F:heme binding"/>
    <property type="evidence" value="ECO:0007669"/>
    <property type="project" value="InterPro"/>
</dbReference>
<keyword evidence="1 3" id="KW-0479">Metal-binding</keyword>
<dbReference type="PROSITE" id="PS51007">
    <property type="entry name" value="CYTC"/>
    <property type="match status" value="1"/>
</dbReference>
<evidence type="ECO:0000259" key="5">
    <source>
        <dbReference type="PROSITE" id="PS51007"/>
    </source>
</evidence>
<evidence type="ECO:0000313" key="6">
    <source>
        <dbReference type="EMBL" id="MBW4709967.1"/>
    </source>
</evidence>
<reference evidence="6" key="1">
    <citation type="submission" date="2021-07" db="EMBL/GenBank/DDBJ databases">
        <title>Roseobacter insulae sp. nov., isolated from a tidal flat.</title>
        <authorList>
            <person name="Park S."/>
            <person name="Yoon J.-H."/>
        </authorList>
    </citation>
    <scope>NUCLEOTIDE SEQUENCE</scope>
    <source>
        <strain evidence="6">YSTF-M11</strain>
    </source>
</reference>
<sequence>MKTPFSRPALMAIALSVPLIASGCRHDDPGSANVSQGWTKENRSDWYWATQGSRLIPETWFAALEQAGGTAPFSDMDHLTSYGFIAPPQSTGVTRPIGFAKDTQADTEFKNSGLRWYEGQKGGDKTAETWIGLNCSACHTAKISYQGTEMIVDGGPSLLDFQSFIEGLDAALEETRSDADKWARFNAAVLEGKDTPANRAMLEQAFDQFLAWQRLTDKMNETPVRYGYGRLDAVGHILNKILMFTGAEARDGNPANAPVSYPFVWDIWRQERVQWNGVAANSRLNLPGDTLEYGALGRNTGEVMGVFGEVLITPNQGAVDTIKGYTSSVKVNNLMRLEQILQVLEAPKWPEVFPAIDTELAAKGETLYREKCASCHLLPDMQEEGKPTERMIPFEKTSRKNLTDIWMACNAFVYKGPTGPLNGTKDNNGNVMGETAPVANMLGATVKGALLGSKGDLVKEAIPTFFGIRLRPDVDLAPGPFDPRAGERTTCLTEKDVLVLGYKARPLDGIWATAPYLHNGSVPNLYELLLPAEQRSTSFTVGNHEYDPVNVGYVTTGGDFELVTRQGNRVVEADSNAGHDYGAADFSEEDRRALVEFMKTL</sequence>
<dbReference type="Proteomes" id="UP001138661">
    <property type="component" value="Unassembled WGS sequence"/>
</dbReference>
<dbReference type="GO" id="GO:0004130">
    <property type="term" value="F:cytochrome-c peroxidase activity"/>
    <property type="evidence" value="ECO:0007669"/>
    <property type="project" value="TreeGrafter"/>
</dbReference>
<keyword evidence="7" id="KW-1185">Reference proteome</keyword>
<evidence type="ECO:0000256" key="4">
    <source>
        <dbReference type="SAM" id="SignalP"/>
    </source>
</evidence>
<dbReference type="GO" id="GO:0046872">
    <property type="term" value="F:metal ion binding"/>
    <property type="evidence" value="ECO:0007669"/>
    <property type="project" value="UniProtKB-KW"/>
</dbReference>
<evidence type="ECO:0000256" key="2">
    <source>
        <dbReference type="ARBA" id="ARBA00023004"/>
    </source>
</evidence>
<evidence type="ECO:0000256" key="1">
    <source>
        <dbReference type="ARBA" id="ARBA00022723"/>
    </source>
</evidence>
<proteinExistence type="predicted"/>
<feature type="signal peptide" evidence="4">
    <location>
        <begin position="1"/>
        <end position="21"/>
    </location>
</feature>